<dbReference type="Pfam" id="PF03003">
    <property type="entry name" value="Pox_G9-A16"/>
    <property type="match status" value="1"/>
</dbReference>
<evidence type="ECO:0000313" key="2">
    <source>
        <dbReference type="EMBL" id="AYV77352.1"/>
    </source>
</evidence>
<name>A0A3G4ZR21_9VIRU</name>
<keyword evidence="1" id="KW-0472">Membrane</keyword>
<sequence>MGTCNSKGQSRAFTLAELADLPVNAIKEMGNGCGPSIDGLQGGSCYDWLTKRGFSYPDNGEFNWGGLGSSCPMCSDVNNGYGCDNCGGAQAIGGSRGTVKRIAFTGDPTNCCLSNGQKIIDNKTCDPMYRSYITTACDDTMFNYCNNGNWQTNQCRSWTQALISAGRTNANIALSNYCSLSNNFSKDECQEWCSATRNQPNMKSACDTASISYCKNNPTDPQCTCSNPPTTITQLQDLMATSKVCWYKPCQTLDNDNYITSSMEDQKRNCVSTTCLIDVNNVTISGTDNSVKFNNSCATNLLKPQYQQEQVPVLPTQNTPPFSTTNIIVSVFALICLLILIILAYYFFFRK</sequence>
<evidence type="ECO:0000256" key="1">
    <source>
        <dbReference type="SAM" id="Phobius"/>
    </source>
</evidence>
<protein>
    <submittedName>
        <fullName evidence="2">Myristylated protein</fullName>
    </submittedName>
</protein>
<keyword evidence="1" id="KW-1133">Transmembrane helix</keyword>
<proteinExistence type="predicted"/>
<reference evidence="2" key="1">
    <citation type="submission" date="2018-10" db="EMBL/GenBank/DDBJ databases">
        <title>Hidden diversity of soil giant viruses.</title>
        <authorList>
            <person name="Schulz F."/>
            <person name="Alteio L."/>
            <person name="Goudeau D."/>
            <person name="Ryan E.M."/>
            <person name="Malmstrom R.R."/>
            <person name="Blanchard J."/>
            <person name="Woyke T."/>
        </authorList>
    </citation>
    <scope>NUCLEOTIDE SEQUENCE</scope>
    <source>
        <strain evidence="2">BAV1</strain>
    </source>
</reference>
<gene>
    <name evidence="2" type="ORF">Barrevirus41_3</name>
</gene>
<dbReference type="EMBL" id="MK072038">
    <property type="protein sequence ID" value="AYV77352.1"/>
    <property type="molecule type" value="Genomic_DNA"/>
</dbReference>
<dbReference type="InterPro" id="IPR004251">
    <property type="entry name" value="Pox_virus_G9/A16"/>
</dbReference>
<accession>A0A3G4ZR21</accession>
<keyword evidence="1" id="KW-0812">Transmembrane</keyword>
<feature type="transmembrane region" description="Helical" evidence="1">
    <location>
        <begin position="327"/>
        <end position="348"/>
    </location>
</feature>
<organism evidence="2">
    <name type="scientific">Barrevirus sp</name>
    <dbReference type="NCBI Taxonomy" id="2487763"/>
    <lineage>
        <taxon>Viruses</taxon>
        <taxon>Varidnaviria</taxon>
        <taxon>Bamfordvirae</taxon>
        <taxon>Nucleocytoviricota</taxon>
        <taxon>Megaviricetes</taxon>
        <taxon>Imitervirales</taxon>
        <taxon>Mimiviridae</taxon>
        <taxon>Klosneuvirinae</taxon>
    </lineage>
</organism>